<sequence>MPFLASSSFRLLL</sequence>
<name>A0A0A9GFH9_ARUDO</name>
<reference evidence="1" key="2">
    <citation type="journal article" date="2015" name="Data Brief">
        <title>Shoot transcriptome of the giant reed, Arundo donax.</title>
        <authorList>
            <person name="Barrero R.A."/>
            <person name="Guerrero F.D."/>
            <person name="Moolhuijzen P."/>
            <person name="Goolsby J.A."/>
            <person name="Tidwell J."/>
            <person name="Bellgard S.E."/>
            <person name="Bellgard M.I."/>
        </authorList>
    </citation>
    <scope>NUCLEOTIDE SEQUENCE</scope>
    <source>
        <tissue evidence="1">Shoot tissue taken approximately 20 cm above the soil surface</tissue>
    </source>
</reference>
<dbReference type="EMBL" id="GBRH01174036">
    <property type="protein sequence ID" value="JAE23860.1"/>
    <property type="molecule type" value="Transcribed_RNA"/>
</dbReference>
<proteinExistence type="predicted"/>
<reference evidence="1" key="1">
    <citation type="submission" date="2014-09" db="EMBL/GenBank/DDBJ databases">
        <authorList>
            <person name="Magalhaes I.L.F."/>
            <person name="Oliveira U."/>
            <person name="Santos F.R."/>
            <person name="Vidigal T.H.D.A."/>
            <person name="Brescovit A.D."/>
            <person name="Santos A.J."/>
        </authorList>
    </citation>
    <scope>NUCLEOTIDE SEQUENCE</scope>
    <source>
        <tissue evidence="1">Shoot tissue taken approximately 20 cm above the soil surface</tissue>
    </source>
</reference>
<protein>
    <submittedName>
        <fullName evidence="1">Uncharacterized protein</fullName>
    </submittedName>
</protein>
<accession>A0A0A9GFH9</accession>
<organism evidence="1">
    <name type="scientific">Arundo donax</name>
    <name type="common">Giant reed</name>
    <name type="synonym">Donax arundinaceus</name>
    <dbReference type="NCBI Taxonomy" id="35708"/>
    <lineage>
        <taxon>Eukaryota</taxon>
        <taxon>Viridiplantae</taxon>
        <taxon>Streptophyta</taxon>
        <taxon>Embryophyta</taxon>
        <taxon>Tracheophyta</taxon>
        <taxon>Spermatophyta</taxon>
        <taxon>Magnoliopsida</taxon>
        <taxon>Liliopsida</taxon>
        <taxon>Poales</taxon>
        <taxon>Poaceae</taxon>
        <taxon>PACMAD clade</taxon>
        <taxon>Arundinoideae</taxon>
        <taxon>Arundineae</taxon>
        <taxon>Arundo</taxon>
    </lineage>
</organism>
<evidence type="ECO:0000313" key="1">
    <source>
        <dbReference type="EMBL" id="JAE23860.1"/>
    </source>
</evidence>